<dbReference type="NCBIfam" id="TIGR01431">
    <property type="entry name" value="adm_rel"/>
    <property type="match status" value="1"/>
</dbReference>
<feature type="signal peptide" evidence="11">
    <location>
        <begin position="1"/>
        <end position="16"/>
    </location>
</feature>
<dbReference type="InterPro" id="IPR032466">
    <property type="entry name" value="Metal_Hydrolase"/>
</dbReference>
<evidence type="ECO:0000313" key="16">
    <source>
        <dbReference type="Proteomes" id="UP000327044"/>
    </source>
</evidence>
<dbReference type="GO" id="GO:0006154">
    <property type="term" value="P:adenosine catabolic process"/>
    <property type="evidence" value="ECO:0007669"/>
    <property type="project" value="InterPro"/>
</dbReference>
<dbReference type="FunFam" id="3.20.20.140:FF:000017">
    <property type="entry name" value="Adenosine deaminase 2"/>
    <property type="match status" value="1"/>
</dbReference>
<evidence type="ECO:0000256" key="6">
    <source>
        <dbReference type="ARBA" id="ARBA00022525"/>
    </source>
</evidence>
<dbReference type="EMBL" id="VVIM01001249">
    <property type="protein sequence ID" value="KAB0790471.1"/>
    <property type="molecule type" value="Genomic_DNA"/>
</dbReference>
<dbReference type="PANTHER" id="PTHR11409">
    <property type="entry name" value="ADENOSINE DEAMINASE"/>
    <property type="match status" value="1"/>
</dbReference>
<evidence type="ECO:0000256" key="3">
    <source>
        <dbReference type="ARBA" id="ARBA00006083"/>
    </source>
</evidence>
<dbReference type="AlphaFoldDB" id="A0A1Y1NF56"/>
<accession>A0A1Y1NF56</accession>
<dbReference type="InterPro" id="IPR006331">
    <property type="entry name" value="ADGF"/>
</dbReference>
<dbReference type="EMBL" id="GEZM01008449">
    <property type="protein sequence ID" value="JAV94776.1"/>
    <property type="molecule type" value="Transcribed_RNA"/>
</dbReference>
<dbReference type="EC" id="3.5.4.4" evidence="4"/>
<evidence type="ECO:0000256" key="5">
    <source>
        <dbReference type="ARBA" id="ARBA00018099"/>
    </source>
</evidence>
<evidence type="ECO:0000313" key="15">
    <source>
        <dbReference type="EMBL" id="KAB0790471.1"/>
    </source>
</evidence>
<dbReference type="GO" id="GO:0046872">
    <property type="term" value="F:metal ion binding"/>
    <property type="evidence" value="ECO:0007669"/>
    <property type="project" value="UniProtKB-KW"/>
</dbReference>
<comment type="similarity">
    <text evidence="3">Belongs to the metallo-dependent hydrolases superfamily. Adenosine and AMP deaminases family. ADGF subfamily.</text>
</comment>
<dbReference type="GO" id="GO:0004000">
    <property type="term" value="F:adenosine deaminase activity"/>
    <property type="evidence" value="ECO:0007669"/>
    <property type="project" value="InterPro"/>
</dbReference>
<feature type="domain" description="Adenosine/AMP deaminase N-terminal" evidence="13">
    <location>
        <begin position="16"/>
        <end position="91"/>
    </location>
</feature>
<keyword evidence="9" id="KW-0378">Hydrolase</keyword>
<dbReference type="InterPro" id="IPR006330">
    <property type="entry name" value="Ado/ade_deaminase"/>
</dbReference>
<keyword evidence="8 11" id="KW-0732">Signal</keyword>
<evidence type="ECO:0000256" key="10">
    <source>
        <dbReference type="ARBA" id="ARBA00047764"/>
    </source>
</evidence>
<dbReference type="InParanoid" id="A0A1Y1NF56"/>
<dbReference type="GO" id="GO:0005615">
    <property type="term" value="C:extracellular space"/>
    <property type="evidence" value="ECO:0007669"/>
    <property type="project" value="InterPro"/>
</dbReference>
<evidence type="ECO:0000256" key="11">
    <source>
        <dbReference type="SAM" id="SignalP"/>
    </source>
</evidence>
<dbReference type="InterPro" id="IPR001365">
    <property type="entry name" value="A_deaminase_dom"/>
</dbReference>
<evidence type="ECO:0000313" key="14">
    <source>
        <dbReference type="EMBL" id="JAV94776.1"/>
    </source>
</evidence>
<feature type="chain" id="PRO_5033289924" description="Adenosine deaminase" evidence="11">
    <location>
        <begin position="17"/>
        <end position="497"/>
    </location>
</feature>
<organism evidence="14">
    <name type="scientific">Photinus pyralis</name>
    <name type="common">Common eastern firefly</name>
    <name type="synonym">Lampyris pyralis</name>
    <dbReference type="NCBI Taxonomy" id="7054"/>
    <lineage>
        <taxon>Eukaryota</taxon>
        <taxon>Metazoa</taxon>
        <taxon>Ecdysozoa</taxon>
        <taxon>Arthropoda</taxon>
        <taxon>Hexapoda</taxon>
        <taxon>Insecta</taxon>
        <taxon>Pterygota</taxon>
        <taxon>Neoptera</taxon>
        <taxon>Endopterygota</taxon>
        <taxon>Coleoptera</taxon>
        <taxon>Polyphaga</taxon>
        <taxon>Elateriformia</taxon>
        <taxon>Elateroidea</taxon>
        <taxon>Lampyridae</taxon>
        <taxon>Lampyrinae</taxon>
        <taxon>Photinus</taxon>
    </lineage>
</organism>
<dbReference type="FunCoup" id="A0A1Y1NF56">
    <property type="interactions" value="122"/>
</dbReference>
<evidence type="ECO:0000256" key="4">
    <source>
        <dbReference type="ARBA" id="ARBA00012784"/>
    </source>
</evidence>
<reference evidence="15 16" key="2">
    <citation type="journal article" date="2018" name="Elife">
        <title>Firefly genomes illuminate parallel origins of bioluminescence in beetles.</title>
        <authorList>
            <person name="Fallon T.R."/>
            <person name="Lower S.E."/>
            <person name="Chang C.H."/>
            <person name="Bessho-Uehara M."/>
            <person name="Martin G.J."/>
            <person name="Bewick A.J."/>
            <person name="Behringer M."/>
            <person name="Debat H.J."/>
            <person name="Wong I."/>
            <person name="Day J.C."/>
            <person name="Suvorov A."/>
            <person name="Silva C.J."/>
            <person name="Stanger-Hall K.F."/>
            <person name="Hall D.W."/>
            <person name="Schmitz R.J."/>
            <person name="Nelson D.R."/>
            <person name="Lewis S.M."/>
            <person name="Shigenobu S."/>
            <person name="Bybee S.M."/>
            <person name="Larracuente A.M."/>
            <person name="Oba Y."/>
            <person name="Weng J.K."/>
        </authorList>
    </citation>
    <scope>NUCLEOTIDE SEQUENCE [LARGE SCALE GENOMIC DNA]</scope>
    <source>
        <strain evidence="15">1611_PpyrPB1</strain>
        <tissue evidence="15">Whole body</tissue>
    </source>
</reference>
<evidence type="ECO:0000256" key="9">
    <source>
        <dbReference type="ARBA" id="ARBA00022801"/>
    </source>
</evidence>
<reference evidence="14" key="1">
    <citation type="journal article" date="2016" name="Sci. Rep.">
        <title>Molecular characterization of firefly nuptial gifts: a multi-omics approach sheds light on postcopulatory sexual selection.</title>
        <authorList>
            <person name="Al-Wathiqui N."/>
            <person name="Fallon T.R."/>
            <person name="South A."/>
            <person name="Weng J.K."/>
            <person name="Lewis S.M."/>
        </authorList>
    </citation>
    <scope>NUCLEOTIDE SEQUENCE</scope>
</reference>
<keyword evidence="16" id="KW-1185">Reference proteome</keyword>
<dbReference type="Pfam" id="PF08451">
    <property type="entry name" value="A_deaminase_N"/>
    <property type="match status" value="1"/>
</dbReference>
<proteinExistence type="inferred from homology"/>
<name>A0A1Y1NF56_PHOPY</name>
<keyword evidence="7" id="KW-0479">Metal-binding</keyword>
<evidence type="ECO:0000256" key="2">
    <source>
        <dbReference type="ARBA" id="ARBA00004613"/>
    </source>
</evidence>
<dbReference type="OrthoDB" id="7202371at2759"/>
<dbReference type="SUPFAM" id="SSF51556">
    <property type="entry name" value="Metallo-dependent hydrolases"/>
    <property type="match status" value="1"/>
</dbReference>
<comment type="catalytic activity">
    <reaction evidence="10">
        <text>adenosine + H2O + H(+) = inosine + NH4(+)</text>
        <dbReference type="Rhea" id="RHEA:24408"/>
        <dbReference type="ChEBI" id="CHEBI:15377"/>
        <dbReference type="ChEBI" id="CHEBI:15378"/>
        <dbReference type="ChEBI" id="CHEBI:16335"/>
        <dbReference type="ChEBI" id="CHEBI:17596"/>
        <dbReference type="ChEBI" id="CHEBI:28938"/>
        <dbReference type="EC" id="3.5.4.4"/>
    </reaction>
</comment>
<gene>
    <name evidence="15" type="ORF">PPYR_15160</name>
</gene>
<protein>
    <recommendedName>
        <fullName evidence="5">Adenosine deaminase</fullName>
        <ecNumber evidence="4">3.5.4.4</ecNumber>
    </recommendedName>
</protein>
<reference evidence="15" key="3">
    <citation type="submission" date="2019-08" db="EMBL/GenBank/DDBJ databases">
        <authorList>
            <consortium name="Photinus pyralis genome working group"/>
            <person name="Fallon T.R."/>
            <person name="Sander Lower S.E."/>
            <person name="Weng J.-K."/>
        </authorList>
    </citation>
    <scope>NUCLEOTIDE SEQUENCE</scope>
    <source>
        <strain evidence="15">1611_PpyrPB1</strain>
        <tissue evidence="15">Whole body</tissue>
    </source>
</reference>
<comment type="subcellular location">
    <subcellularLocation>
        <location evidence="2">Secreted</location>
    </subcellularLocation>
</comment>
<comment type="cofactor">
    <cofactor evidence="1">
        <name>Zn(2+)</name>
        <dbReference type="ChEBI" id="CHEBI:29105"/>
    </cofactor>
</comment>
<keyword evidence="6" id="KW-0964">Secreted</keyword>
<dbReference type="Proteomes" id="UP000327044">
    <property type="component" value="Unassembled WGS sequence"/>
</dbReference>
<sequence>MRYGVVFVLLVLSVRGDYWADRDAFIKEEASETVGGSIKLSEKEEKVNRILMQYKFREMDAAFQNSRNFAPGQHFFQARRLIEKSEVFRLIQTMPKGALLHGHDLCLVSSDYFYALTYKENLYACSSNGNLRLKFFENGRQDDTCNWNLLNVLRIIDPSYDRWLRSQINLYTAHPKQRYPNINDVWGTFQNMIFAVVDLLTYRPVFEDYFYQVLKDLYDDNVMYMEFRGFLPRLYELNGTIYQPLETIRFYEDTIAKFKRDHPRFLGARLIYAPHKDDNATIQSSIAVAKAARKNHPDFVIGFDLVGQEDTRFPIIAYLNELKELQAMGMDFFFHAGETNWFETKTDFNLIDAILLGTRRIGHGYAITKHPKVMKIVKERQIAIEVCPISNQVLMLVDDMRNHPAATLMAHGFPIVISNDDPTFWGAKGLSHDFYMAFMGIAGRTDDLRLLKQLALNSLTYSALSKDEKDAAIAVWEKEWESFIDATISRHGNEIPH</sequence>
<dbReference type="Gene3D" id="3.20.20.140">
    <property type="entry name" value="Metal-dependent hydrolases"/>
    <property type="match status" value="1"/>
</dbReference>
<evidence type="ECO:0000259" key="13">
    <source>
        <dbReference type="Pfam" id="PF08451"/>
    </source>
</evidence>
<evidence type="ECO:0000256" key="8">
    <source>
        <dbReference type="ARBA" id="ARBA00022729"/>
    </source>
</evidence>
<feature type="domain" description="Adenosine deaminase" evidence="12">
    <location>
        <begin position="186"/>
        <end position="471"/>
    </location>
</feature>
<evidence type="ECO:0000256" key="1">
    <source>
        <dbReference type="ARBA" id="ARBA00001947"/>
    </source>
</evidence>
<dbReference type="CDD" id="cd01321">
    <property type="entry name" value="ADGF"/>
    <property type="match status" value="1"/>
</dbReference>
<dbReference type="Pfam" id="PF00962">
    <property type="entry name" value="A_deaminase"/>
    <property type="match status" value="1"/>
</dbReference>
<dbReference type="PANTHER" id="PTHR11409:SF39">
    <property type="entry name" value="ADENOSINE DEAMINASE 2"/>
    <property type="match status" value="1"/>
</dbReference>
<dbReference type="GO" id="GO:0046103">
    <property type="term" value="P:inosine biosynthetic process"/>
    <property type="evidence" value="ECO:0007669"/>
    <property type="project" value="TreeGrafter"/>
</dbReference>
<evidence type="ECO:0000256" key="7">
    <source>
        <dbReference type="ARBA" id="ARBA00022723"/>
    </source>
</evidence>
<dbReference type="InterPro" id="IPR013659">
    <property type="entry name" value="A_deaminase_N"/>
</dbReference>
<evidence type="ECO:0000259" key="12">
    <source>
        <dbReference type="Pfam" id="PF00962"/>
    </source>
</evidence>